<dbReference type="InterPro" id="IPR017853">
    <property type="entry name" value="GH"/>
</dbReference>
<dbReference type="InterPro" id="IPR051563">
    <property type="entry name" value="Glycosyl_Hydrolase_51"/>
</dbReference>
<dbReference type="SUPFAM" id="SSF51445">
    <property type="entry name" value="(Trans)glycosidases"/>
    <property type="match status" value="1"/>
</dbReference>
<keyword evidence="5" id="KW-0378">Hydrolase</keyword>
<accession>A0AAW3JVV4</accession>
<dbReference type="GO" id="GO:0046556">
    <property type="term" value="F:alpha-L-arabinofuranosidase activity"/>
    <property type="evidence" value="ECO:0007669"/>
    <property type="project" value="UniProtKB-EC"/>
</dbReference>
<evidence type="ECO:0000313" key="10">
    <source>
        <dbReference type="EMBL" id="KQC86772.1"/>
    </source>
</evidence>
<feature type="domain" description="Alpha-L-arabinofuranosidase C-terminal" evidence="9">
    <location>
        <begin position="656"/>
        <end position="1023"/>
    </location>
</feature>
<keyword evidence="4 7" id="KW-0732">Signal</keyword>
<feature type="domain" description="BIG2" evidence="8">
    <location>
        <begin position="36"/>
        <end position="112"/>
    </location>
</feature>
<dbReference type="RefSeq" id="WP_055942690.1">
    <property type="nucleotide sequence ID" value="NZ_JAQDCV010000001.1"/>
</dbReference>
<protein>
    <recommendedName>
        <fullName evidence="3">non-reducing end alpha-L-arabinofuranosidase</fullName>
        <ecNumber evidence="3">3.2.1.55</ecNumber>
    </recommendedName>
</protein>
<evidence type="ECO:0000256" key="6">
    <source>
        <dbReference type="ARBA" id="ARBA00023180"/>
    </source>
</evidence>
<dbReference type="InterPro" id="IPR010720">
    <property type="entry name" value="Alpha-L-AF_C"/>
</dbReference>
<dbReference type="PANTHER" id="PTHR31776:SF0">
    <property type="entry name" value="ALPHA-L-ARABINOFURANOSIDASE 1"/>
    <property type="match status" value="1"/>
</dbReference>
<reference evidence="10 11" key="1">
    <citation type="submission" date="2015-10" db="EMBL/GenBank/DDBJ databases">
        <title>Butyribacter intestini gen. nov., sp. nov., a butyric acid-producing bacterium of the family Lachnospiraceae isolated from the human faeces.</title>
        <authorList>
            <person name="Zou Y."/>
            <person name="Xue W."/>
            <person name="Luo G."/>
            <person name="Lv M."/>
        </authorList>
    </citation>
    <scope>NUCLEOTIDE SEQUENCE [LARGE SCALE GENOMIC DNA]</scope>
    <source>
        <strain evidence="10 11">TF01-11</strain>
    </source>
</reference>
<dbReference type="GO" id="GO:0046373">
    <property type="term" value="P:L-arabinose metabolic process"/>
    <property type="evidence" value="ECO:0007669"/>
    <property type="project" value="InterPro"/>
</dbReference>
<dbReference type="Gene3D" id="2.60.120.560">
    <property type="entry name" value="Exo-inulinase, domain 1"/>
    <property type="match status" value="1"/>
</dbReference>
<sequence>MRLSRKKILALCMSGALVLASIPGMYVKSVAAKKNNSPVIRLNTTSIKLVKGKKKTLKVTVKNVKKLKKVTFTSKNKKVASVTAKGVIKAVKAGSTKIEVKVSYIPKSSNKVTKKTVRCTVKVTNPEDTTDVAPDLTVQATAAPVPTVYGDAGKVSGYNSEQSNYLLNINASDKVHDISDILYGIFIEDINFAADGGLYAEMVQNRSFEFTNLASDNEKHAWSDVGTVTAKVVKGDKTGCLNANNPNYMVIENKSDSDAGIANEGFLDGMSIKENTGYDFSVYAKGMDSYTGPLNVKLMNGSDVVGSGTIENVTAEWKKYELKLTSSVTSNKNVKLQVTIPKGKIAVDMVSLFPQDTYKGRKNGLRKDLAEKLEELHPGFLRFPGGCVVEGATIETRYNWKDSIGADSSGQPFEFNGTYGDVAARKQGQNIWTDERATNDKYPSFMTYGLGFYEYFQLAEDIDAVGVPVINCGKCCMGQSDGNGPSLDSAEFKQYIQDALDLVEFCRGDKTTKWGKIRIAMGHEKPFKLKYIGIGNEQWGDDFFKHYEAFVDAFNDAKKTNPALYGDIELMFTAGVDDGDSGKDVYMEAYNEAATWLKAHPDKTINDFAGAIDHHYYNEPSWFLTHTDYYDEKNYSRTTDNMTTSTYGGGMNVFLGEYAAQSNTWKAALSEAAYMTGLERNGDIVKMAAYAPLFGNLTALHWSPDLIWFNNNTVTSSVNYYVQKIFAKNAGTTLLKSDMSGATVASKPFAGKVGVGTWNTAAKFDNAKVVSNDNGKILGKDTFTKAENFSKYWEKATDGNWSVKNGKLVQSSDVTNTVAYGNQGSVAYFGNNTWKNYTYTVEATKTSGQEGFMIPFAVGDKNENYFWNIGGWNNTVSCLQKVSGGSKSGQIAGTIMSCQISEGEKYKIKIVVKDRNVKCYLDDMLYVDYTIPETEGSESYQVVSTDKTGDVIIKLVNVTGADKTFAIDVTGLGEISDEADVDVVAGQSETDDNILGKEEAVTLKSDKVTGIKDKFNYTVPKYSVTVLRIKHQ</sequence>
<comment type="catalytic activity">
    <reaction evidence="1">
        <text>Hydrolysis of terminal non-reducing alpha-L-arabinofuranoside residues in alpha-L-arabinosides.</text>
        <dbReference type="EC" id="3.2.1.55"/>
    </reaction>
</comment>
<feature type="signal peptide" evidence="7">
    <location>
        <begin position="1"/>
        <end position="20"/>
    </location>
</feature>
<proteinExistence type="inferred from homology"/>
<evidence type="ECO:0000259" key="9">
    <source>
        <dbReference type="SMART" id="SM00813"/>
    </source>
</evidence>
<dbReference type="AlphaFoldDB" id="A0AAW3JVV4"/>
<comment type="similarity">
    <text evidence="2">Belongs to the glycosyl hydrolase 51 family.</text>
</comment>
<name>A0AAW3JVV4_9FIRM</name>
<dbReference type="Proteomes" id="UP000050833">
    <property type="component" value="Unassembled WGS sequence"/>
</dbReference>
<dbReference type="PANTHER" id="PTHR31776">
    <property type="entry name" value="ALPHA-L-ARABINOFURANOSIDASE 1"/>
    <property type="match status" value="1"/>
</dbReference>
<dbReference type="Gene3D" id="2.60.120.260">
    <property type="entry name" value="Galactose-binding domain-like"/>
    <property type="match status" value="1"/>
</dbReference>
<dbReference type="EC" id="3.2.1.55" evidence="3"/>
<dbReference type="InterPro" id="IPR055235">
    <property type="entry name" value="ASD1_cat"/>
</dbReference>
<comment type="caution">
    <text evidence="10">The sequence shown here is derived from an EMBL/GenBank/DDBJ whole genome shotgun (WGS) entry which is preliminary data.</text>
</comment>
<evidence type="ECO:0000259" key="8">
    <source>
        <dbReference type="SMART" id="SM00635"/>
    </source>
</evidence>
<evidence type="ECO:0000256" key="5">
    <source>
        <dbReference type="ARBA" id="ARBA00022801"/>
    </source>
</evidence>
<dbReference type="SMART" id="SM00813">
    <property type="entry name" value="Alpha-L-AF_C"/>
    <property type="match status" value="1"/>
</dbReference>
<keyword evidence="6" id="KW-0325">Glycoprotein</keyword>
<dbReference type="Gene3D" id="2.60.40.1080">
    <property type="match status" value="1"/>
</dbReference>
<dbReference type="Pfam" id="PF02368">
    <property type="entry name" value="Big_2"/>
    <property type="match status" value="1"/>
</dbReference>
<evidence type="ECO:0000256" key="7">
    <source>
        <dbReference type="SAM" id="SignalP"/>
    </source>
</evidence>
<organism evidence="10 11">
    <name type="scientific">Butyribacter intestini</name>
    <dbReference type="NCBI Taxonomy" id="1703332"/>
    <lineage>
        <taxon>Bacteria</taxon>
        <taxon>Bacillati</taxon>
        <taxon>Bacillota</taxon>
        <taxon>Clostridia</taxon>
        <taxon>Lachnospirales</taxon>
        <taxon>Lachnospiraceae</taxon>
        <taxon>Butyribacter</taxon>
    </lineage>
</organism>
<feature type="chain" id="PRO_5043901640" description="non-reducing end alpha-L-arabinofuranosidase" evidence="7">
    <location>
        <begin position="21"/>
        <end position="1032"/>
    </location>
</feature>
<evidence type="ECO:0000256" key="2">
    <source>
        <dbReference type="ARBA" id="ARBA00007186"/>
    </source>
</evidence>
<evidence type="ECO:0000313" key="11">
    <source>
        <dbReference type="Proteomes" id="UP000050833"/>
    </source>
</evidence>
<evidence type="ECO:0000256" key="4">
    <source>
        <dbReference type="ARBA" id="ARBA00022729"/>
    </source>
</evidence>
<dbReference type="Pfam" id="PF22848">
    <property type="entry name" value="ASD1_dom"/>
    <property type="match status" value="1"/>
</dbReference>
<dbReference type="InterPro" id="IPR008964">
    <property type="entry name" value="Invasin/intimin_cell_adhesion"/>
</dbReference>
<evidence type="ECO:0000256" key="1">
    <source>
        <dbReference type="ARBA" id="ARBA00001462"/>
    </source>
</evidence>
<dbReference type="Pfam" id="PF06964">
    <property type="entry name" value="Alpha-L-AF_C"/>
    <property type="match status" value="1"/>
</dbReference>
<dbReference type="SMART" id="SM00635">
    <property type="entry name" value="BID_2"/>
    <property type="match status" value="1"/>
</dbReference>
<dbReference type="Gene3D" id="3.20.20.80">
    <property type="entry name" value="Glycosidases"/>
    <property type="match status" value="1"/>
</dbReference>
<gene>
    <name evidence="10" type="ORF">APZ18_06300</name>
</gene>
<dbReference type="SUPFAM" id="SSF49373">
    <property type="entry name" value="Invasin/intimin cell-adhesion fragments"/>
    <property type="match status" value="1"/>
</dbReference>
<dbReference type="InterPro" id="IPR003343">
    <property type="entry name" value="Big_2"/>
</dbReference>
<dbReference type="EMBL" id="LLKB01000001">
    <property type="protein sequence ID" value="KQC86772.1"/>
    <property type="molecule type" value="Genomic_DNA"/>
</dbReference>
<evidence type="ECO:0000256" key="3">
    <source>
        <dbReference type="ARBA" id="ARBA00012670"/>
    </source>
</evidence>
<keyword evidence="11" id="KW-1185">Reference proteome</keyword>